<accession>A0A947G8C0</accession>
<dbReference type="EMBL" id="JAHHQF010000058">
    <property type="protein sequence ID" value="MBT9282457.1"/>
    <property type="molecule type" value="Genomic_DNA"/>
</dbReference>
<evidence type="ECO:0000313" key="4">
    <source>
        <dbReference type="Proteomes" id="UP000748108"/>
    </source>
</evidence>
<reference evidence="3" key="1">
    <citation type="journal article" date="2021" name="Microbiology">
        <title>Metagenomic Analysis of the Microbial Community in the Underground Coal Fire Area (Kemerovo Region, Russia) Revealed Predominance of Thermophilic Members of the Phyla Deinococcus-thermus, Aquificae, and Firmicutes.</title>
        <authorList>
            <person name="Kadnikov V."/>
            <person name="Mardanov A.V."/>
            <person name="Beletsky A.V."/>
            <person name="Karnachuk O.V."/>
            <person name="Ravin N.V."/>
        </authorList>
    </citation>
    <scope>NUCLEOTIDE SEQUENCE</scope>
    <source>
        <strain evidence="3">RBS10-49</strain>
    </source>
</reference>
<gene>
    <name evidence="3" type="ORF">KM312_07355</name>
</gene>
<evidence type="ECO:0000313" key="3">
    <source>
        <dbReference type="EMBL" id="MBT9282457.1"/>
    </source>
</evidence>
<evidence type="ECO:0000256" key="1">
    <source>
        <dbReference type="SAM" id="MobiDB-lite"/>
    </source>
</evidence>
<dbReference type="InterPro" id="IPR031316">
    <property type="entry name" value="FlgM_C"/>
</dbReference>
<keyword evidence="3" id="KW-0966">Cell projection</keyword>
<dbReference type="Proteomes" id="UP000748108">
    <property type="component" value="Unassembled WGS sequence"/>
</dbReference>
<name>A0A947G8C0_HYDSH</name>
<feature type="domain" description="Anti-sigma-28 factor FlgM C-terminal" evidence="2">
    <location>
        <begin position="47"/>
        <end position="76"/>
    </location>
</feature>
<dbReference type="Pfam" id="PF04316">
    <property type="entry name" value="FlgM"/>
    <property type="match status" value="1"/>
</dbReference>
<comment type="caution">
    <text evidence="3">The sequence shown here is derived from an EMBL/GenBank/DDBJ whole genome shotgun (WGS) entry which is preliminary data.</text>
</comment>
<feature type="compositionally biased region" description="Low complexity" evidence="1">
    <location>
        <begin position="12"/>
        <end position="33"/>
    </location>
</feature>
<sequence>MGHAHAHPPFPRRTSPWPRARSSRSAPAASIRADGQGGAPVFGAAGDRAQRLQTLRQAVEQGAYRPDPAAIAEALLRALAGGRRADR</sequence>
<organism evidence="3 4">
    <name type="scientific">Hydrogenibacillus schlegelii</name>
    <name type="common">Bacillus schlegelii</name>
    <dbReference type="NCBI Taxonomy" id="1484"/>
    <lineage>
        <taxon>Bacteria</taxon>
        <taxon>Bacillati</taxon>
        <taxon>Bacillota</taxon>
        <taxon>Bacilli</taxon>
        <taxon>Bacillales</taxon>
        <taxon>Bacillales Family X. Incertae Sedis</taxon>
        <taxon>Hydrogenibacillus</taxon>
    </lineage>
</organism>
<dbReference type="SUPFAM" id="SSF101498">
    <property type="entry name" value="Anti-sigma factor FlgM"/>
    <property type="match status" value="1"/>
</dbReference>
<keyword evidence="3" id="KW-0969">Cilium</keyword>
<keyword evidence="3" id="KW-0282">Flagellum</keyword>
<dbReference type="AlphaFoldDB" id="A0A947G8C0"/>
<proteinExistence type="predicted"/>
<feature type="region of interest" description="Disordered" evidence="1">
    <location>
        <begin position="1"/>
        <end position="41"/>
    </location>
</feature>
<dbReference type="InterPro" id="IPR035890">
    <property type="entry name" value="Anti-sigma-28_factor_FlgM_sf"/>
</dbReference>
<evidence type="ECO:0000259" key="2">
    <source>
        <dbReference type="Pfam" id="PF04316"/>
    </source>
</evidence>
<protein>
    <submittedName>
        <fullName evidence="3">Flagellar biosynthesis anti-sigma factor FlgM</fullName>
    </submittedName>
</protein>